<accession>A0A0A9FBH1</accession>
<reference evidence="1" key="1">
    <citation type="submission" date="2014-09" db="EMBL/GenBank/DDBJ databases">
        <authorList>
            <person name="Magalhaes I.L.F."/>
            <person name="Oliveira U."/>
            <person name="Santos F.R."/>
            <person name="Vidigal T.H.D.A."/>
            <person name="Brescovit A.D."/>
            <person name="Santos A.J."/>
        </authorList>
    </citation>
    <scope>NUCLEOTIDE SEQUENCE</scope>
    <source>
        <tissue evidence="1">Shoot tissue taken approximately 20 cm above the soil surface</tissue>
    </source>
</reference>
<evidence type="ECO:0000313" key="1">
    <source>
        <dbReference type="EMBL" id="JAE08559.1"/>
    </source>
</evidence>
<organism evidence="1">
    <name type="scientific">Arundo donax</name>
    <name type="common">Giant reed</name>
    <name type="synonym">Donax arundinaceus</name>
    <dbReference type="NCBI Taxonomy" id="35708"/>
    <lineage>
        <taxon>Eukaryota</taxon>
        <taxon>Viridiplantae</taxon>
        <taxon>Streptophyta</taxon>
        <taxon>Embryophyta</taxon>
        <taxon>Tracheophyta</taxon>
        <taxon>Spermatophyta</taxon>
        <taxon>Magnoliopsida</taxon>
        <taxon>Liliopsida</taxon>
        <taxon>Poales</taxon>
        <taxon>Poaceae</taxon>
        <taxon>PACMAD clade</taxon>
        <taxon>Arundinoideae</taxon>
        <taxon>Arundineae</taxon>
        <taxon>Arundo</taxon>
    </lineage>
</organism>
<proteinExistence type="predicted"/>
<reference evidence="1" key="2">
    <citation type="journal article" date="2015" name="Data Brief">
        <title>Shoot transcriptome of the giant reed, Arundo donax.</title>
        <authorList>
            <person name="Barrero R.A."/>
            <person name="Guerrero F.D."/>
            <person name="Moolhuijzen P."/>
            <person name="Goolsby J.A."/>
            <person name="Tidwell J."/>
            <person name="Bellgard S.E."/>
            <person name="Bellgard M.I."/>
        </authorList>
    </citation>
    <scope>NUCLEOTIDE SEQUENCE</scope>
    <source>
        <tissue evidence="1">Shoot tissue taken approximately 20 cm above the soil surface</tissue>
    </source>
</reference>
<dbReference type="EMBL" id="GBRH01189337">
    <property type="protein sequence ID" value="JAE08559.1"/>
    <property type="molecule type" value="Transcribed_RNA"/>
</dbReference>
<protein>
    <submittedName>
        <fullName evidence="1">Uncharacterized protein</fullName>
    </submittedName>
</protein>
<sequence>MSRDTKLGKFTG</sequence>
<name>A0A0A9FBH1_ARUDO</name>